<protein>
    <recommendedName>
        <fullName evidence="4">Transposase</fullName>
    </recommendedName>
</protein>
<dbReference type="Pfam" id="PF19776">
    <property type="entry name" value="DUF6262"/>
    <property type="match status" value="1"/>
</dbReference>
<evidence type="ECO:0008006" key="4">
    <source>
        <dbReference type="Google" id="ProtNLM"/>
    </source>
</evidence>
<proteinExistence type="predicted"/>
<evidence type="ECO:0000313" key="3">
    <source>
        <dbReference type="Proteomes" id="UP000003277"/>
    </source>
</evidence>
<dbReference type="HOGENOM" id="CLU_1913726_0_0_9"/>
<accession>H1D2Q4</accession>
<dbReference type="Proteomes" id="UP000003277">
    <property type="component" value="Unassembled WGS sequence"/>
</dbReference>
<dbReference type="OrthoDB" id="1707883at2"/>
<reference evidence="2 3" key="1">
    <citation type="submission" date="2011-11" db="EMBL/GenBank/DDBJ databases">
        <title>The Genome Sequence of Dialister succinatiphilus YIT 11850.</title>
        <authorList>
            <consortium name="The Broad Institute Genome Sequencing Platform"/>
            <person name="Earl A."/>
            <person name="Ward D."/>
            <person name="Feldgarden M."/>
            <person name="Gevers D."/>
            <person name="Morotomi M."/>
            <person name="Young S.K."/>
            <person name="Zeng Q."/>
            <person name="Gargeya S."/>
            <person name="Fitzgerald M."/>
            <person name="Haas B."/>
            <person name="Abouelleil A."/>
            <person name="Alvarado L."/>
            <person name="Arachchi H.M."/>
            <person name="Berlin A."/>
            <person name="Brown A."/>
            <person name="Chapman S.B."/>
            <person name="Dunbar C."/>
            <person name="Gearin G."/>
            <person name="Goldberg J."/>
            <person name="Griggs A."/>
            <person name="Gujja S."/>
            <person name="Heiman D."/>
            <person name="Howarth C."/>
            <person name="Lui A."/>
            <person name="MacDonald P.J.P."/>
            <person name="Montmayeur A."/>
            <person name="Murphy C."/>
            <person name="Neiman D."/>
            <person name="Pearson M."/>
            <person name="Priest M."/>
            <person name="Roberts A."/>
            <person name="Saif S."/>
            <person name="Shea T."/>
            <person name="Sisk P."/>
            <person name="Stolte C."/>
            <person name="Sykes S."/>
            <person name="Wortman J."/>
            <person name="Nusbaum C."/>
            <person name="Birren B."/>
        </authorList>
    </citation>
    <scope>NUCLEOTIDE SEQUENCE [LARGE SCALE GENOMIC DNA]</scope>
    <source>
        <strain evidence="2 3">YIT 11850</strain>
    </source>
</reference>
<dbReference type="STRING" id="742743.HMPREF9453_01892"/>
<sequence length="132" mass="15381">MTDRSKAMVEFSKNRSEQKIEYVKSVISQMEMEHKKISVYSVQKASGVSKTFIYAHSELIDLIRNLKGEKKPDISAEAADTVIAALKVEIEELKKENKMLKQDRLWKEKYLSAKEENELLKKRIEKLEGQLY</sequence>
<organism evidence="2 3">
    <name type="scientific">Dialister succinatiphilus YIT 11850</name>
    <dbReference type="NCBI Taxonomy" id="742743"/>
    <lineage>
        <taxon>Bacteria</taxon>
        <taxon>Bacillati</taxon>
        <taxon>Bacillota</taxon>
        <taxon>Negativicutes</taxon>
        <taxon>Veillonellales</taxon>
        <taxon>Veillonellaceae</taxon>
        <taxon>Dialister</taxon>
    </lineage>
</organism>
<name>H1D2Q4_9FIRM</name>
<feature type="coiled-coil region" evidence="1">
    <location>
        <begin position="76"/>
        <end position="130"/>
    </location>
</feature>
<gene>
    <name evidence="2" type="ORF">HMPREF9453_01892</name>
</gene>
<evidence type="ECO:0000256" key="1">
    <source>
        <dbReference type="SAM" id="Coils"/>
    </source>
</evidence>
<dbReference type="RefSeq" id="WP_008860386.1">
    <property type="nucleotide sequence ID" value="NZ_JH591189.1"/>
</dbReference>
<evidence type="ECO:0000313" key="2">
    <source>
        <dbReference type="EMBL" id="EHO62174.1"/>
    </source>
</evidence>
<dbReference type="PATRIC" id="fig|742743.3.peg.1909"/>
<dbReference type="EMBL" id="ADLT01000065">
    <property type="protein sequence ID" value="EHO62174.1"/>
    <property type="molecule type" value="Genomic_DNA"/>
</dbReference>
<dbReference type="InterPro" id="IPR046229">
    <property type="entry name" value="TnpC-like"/>
</dbReference>
<comment type="caution">
    <text evidence="2">The sequence shown here is derived from an EMBL/GenBank/DDBJ whole genome shotgun (WGS) entry which is preliminary data.</text>
</comment>
<keyword evidence="3" id="KW-1185">Reference proteome</keyword>
<dbReference type="AlphaFoldDB" id="H1D2Q4"/>
<keyword evidence="1" id="KW-0175">Coiled coil</keyword>